<protein>
    <submittedName>
        <fullName evidence="2">Uncharacterized protein</fullName>
    </submittedName>
</protein>
<dbReference type="EnsemblProtists" id="PYU1_T011181">
    <property type="protein sequence ID" value="PYU1_T011181"/>
    <property type="gene ID" value="PYU1_G011156"/>
</dbReference>
<dbReference type="EMBL" id="GL376606">
    <property type="status" value="NOT_ANNOTATED_CDS"/>
    <property type="molecule type" value="Genomic_DNA"/>
</dbReference>
<evidence type="ECO:0000313" key="3">
    <source>
        <dbReference type="Proteomes" id="UP000019132"/>
    </source>
</evidence>
<name>K3X1T2_GLOUD</name>
<sequence>MGGGIASGGNGANQANFGANAAAFKLGLEAGAASANADEQEVIVPLVLWNEPPQVQVSCLHVLYLPLSQPSQNSNTTTHVSFVRRNSDGHGSGLPRKKSVRDMGSVGNSGNKATEFAGLQIQIVDDDDDGDDALYQVCVFAGTVDGLIIYWLFEQETVVQVNMLLFSSNDATTEEGEWGRRKGFSSQPVQGIISGTDEWGQSMLISVTRDGNVARWQLPNGMCSRASASLAKQLAPIKGMEMFCNNRYAMIYSEETRMMVLDTWKMNLLYCMDTAQEQIRRSLAVGELKMPTLKYWSNSG</sequence>
<dbReference type="AlphaFoldDB" id="K3X1T2"/>
<keyword evidence="3" id="KW-1185">Reference proteome</keyword>
<reference evidence="2" key="3">
    <citation type="submission" date="2015-02" db="UniProtKB">
        <authorList>
            <consortium name="EnsemblProtists"/>
        </authorList>
    </citation>
    <scope>IDENTIFICATION</scope>
    <source>
        <strain evidence="2">DAOM BR144</strain>
    </source>
</reference>
<evidence type="ECO:0000256" key="1">
    <source>
        <dbReference type="SAM" id="MobiDB-lite"/>
    </source>
</evidence>
<dbReference type="eggNOG" id="ENOG502SNCZ">
    <property type="taxonomic scope" value="Eukaryota"/>
</dbReference>
<feature type="region of interest" description="Disordered" evidence="1">
    <location>
        <begin position="83"/>
        <end position="106"/>
    </location>
</feature>
<dbReference type="VEuPathDB" id="FungiDB:PYU1_G011156"/>
<reference evidence="3" key="1">
    <citation type="journal article" date="2010" name="Genome Biol.">
        <title>Genome sequence of the necrotrophic plant pathogen Pythium ultimum reveals original pathogenicity mechanisms and effector repertoire.</title>
        <authorList>
            <person name="Levesque C.A."/>
            <person name="Brouwer H."/>
            <person name="Cano L."/>
            <person name="Hamilton J.P."/>
            <person name="Holt C."/>
            <person name="Huitema E."/>
            <person name="Raffaele S."/>
            <person name="Robideau G.P."/>
            <person name="Thines M."/>
            <person name="Win J."/>
            <person name="Zerillo M.M."/>
            <person name="Beakes G.W."/>
            <person name="Boore J.L."/>
            <person name="Busam D."/>
            <person name="Dumas B."/>
            <person name="Ferriera S."/>
            <person name="Fuerstenberg S.I."/>
            <person name="Gachon C.M."/>
            <person name="Gaulin E."/>
            <person name="Govers F."/>
            <person name="Grenville-Briggs L."/>
            <person name="Horner N."/>
            <person name="Hostetler J."/>
            <person name="Jiang R.H."/>
            <person name="Johnson J."/>
            <person name="Krajaejun T."/>
            <person name="Lin H."/>
            <person name="Meijer H.J."/>
            <person name="Moore B."/>
            <person name="Morris P."/>
            <person name="Phuntmart V."/>
            <person name="Puiu D."/>
            <person name="Shetty J."/>
            <person name="Stajich J.E."/>
            <person name="Tripathy S."/>
            <person name="Wawra S."/>
            <person name="van West P."/>
            <person name="Whitty B.R."/>
            <person name="Coutinho P.M."/>
            <person name="Henrissat B."/>
            <person name="Martin F."/>
            <person name="Thomas P.D."/>
            <person name="Tyler B.M."/>
            <person name="De Vries R.P."/>
            <person name="Kamoun S."/>
            <person name="Yandell M."/>
            <person name="Tisserat N."/>
            <person name="Buell C.R."/>
        </authorList>
    </citation>
    <scope>NUCLEOTIDE SEQUENCE</scope>
    <source>
        <strain evidence="3">DAOM:BR144</strain>
    </source>
</reference>
<reference evidence="3" key="2">
    <citation type="submission" date="2010-04" db="EMBL/GenBank/DDBJ databases">
        <authorList>
            <person name="Buell R."/>
            <person name="Hamilton J."/>
            <person name="Hostetler J."/>
        </authorList>
    </citation>
    <scope>NUCLEOTIDE SEQUENCE [LARGE SCALE GENOMIC DNA]</scope>
    <source>
        <strain evidence="3">DAOM:BR144</strain>
    </source>
</reference>
<dbReference type="HOGENOM" id="CLU_929375_0_0_1"/>
<dbReference type="InParanoid" id="K3X1T2"/>
<accession>K3X1T2</accession>
<organism evidence="2 3">
    <name type="scientific">Globisporangium ultimum (strain ATCC 200006 / CBS 805.95 / DAOM BR144)</name>
    <name type="common">Pythium ultimum</name>
    <dbReference type="NCBI Taxonomy" id="431595"/>
    <lineage>
        <taxon>Eukaryota</taxon>
        <taxon>Sar</taxon>
        <taxon>Stramenopiles</taxon>
        <taxon>Oomycota</taxon>
        <taxon>Peronosporomycetes</taxon>
        <taxon>Pythiales</taxon>
        <taxon>Pythiaceae</taxon>
        <taxon>Globisporangium</taxon>
    </lineage>
</organism>
<evidence type="ECO:0000313" key="2">
    <source>
        <dbReference type="EnsemblProtists" id="PYU1_T011181"/>
    </source>
</evidence>
<proteinExistence type="predicted"/>
<dbReference type="Proteomes" id="UP000019132">
    <property type="component" value="Unassembled WGS sequence"/>
</dbReference>